<dbReference type="CDD" id="cd21089">
    <property type="entry name" value="Trm112-like"/>
    <property type="match status" value="1"/>
</dbReference>
<dbReference type="AlphaFoldDB" id="A0A8J2LRC7"/>
<comment type="similarity">
    <text evidence="1">Belongs to the TRM112 family.</text>
</comment>
<dbReference type="Proteomes" id="UP000708208">
    <property type="component" value="Unassembled WGS sequence"/>
</dbReference>
<keyword evidence="5" id="KW-1185">Reference proteome</keyword>
<dbReference type="InterPro" id="IPR039127">
    <property type="entry name" value="Trm112"/>
</dbReference>
<evidence type="ECO:0000313" key="4">
    <source>
        <dbReference type="EMBL" id="CAG7836663.1"/>
    </source>
</evidence>
<dbReference type="GO" id="GO:0070476">
    <property type="term" value="P:rRNA (guanine-N7)-methylation"/>
    <property type="evidence" value="ECO:0007669"/>
    <property type="project" value="TreeGrafter"/>
</dbReference>
<dbReference type="InterPro" id="IPR005651">
    <property type="entry name" value="Trm112-like"/>
</dbReference>
<evidence type="ECO:0000256" key="1">
    <source>
        <dbReference type="ARBA" id="ARBA00007980"/>
    </source>
</evidence>
<dbReference type="GO" id="GO:0046982">
    <property type="term" value="F:protein heterodimerization activity"/>
    <property type="evidence" value="ECO:0007669"/>
    <property type="project" value="InterPro"/>
</dbReference>
<organism evidence="4 5">
    <name type="scientific">Allacma fusca</name>
    <dbReference type="NCBI Taxonomy" id="39272"/>
    <lineage>
        <taxon>Eukaryota</taxon>
        <taxon>Metazoa</taxon>
        <taxon>Ecdysozoa</taxon>
        <taxon>Arthropoda</taxon>
        <taxon>Hexapoda</taxon>
        <taxon>Collembola</taxon>
        <taxon>Symphypleona</taxon>
        <taxon>Sminthuridae</taxon>
        <taxon>Allacma</taxon>
    </lineage>
</organism>
<sequence>MKLFTHNMLTSKMIRNVQVGYPLKLCASEVKITPTDFRPGFLSKVIPKIDWTVLVEAVNSVGNTEPLPPALAEDYDKNDDFLRKAHHALFEIEIEVITGEMECPETGRKFPIQNGVPNMLVNEDEV</sequence>
<evidence type="ECO:0000256" key="2">
    <source>
        <dbReference type="ARBA" id="ARBA00019989"/>
    </source>
</evidence>
<accession>A0A8J2LRC7</accession>
<gene>
    <name evidence="4" type="ORF">AFUS01_LOCUS45886</name>
</gene>
<dbReference type="OrthoDB" id="2187549at2759"/>
<protein>
    <recommendedName>
        <fullName evidence="2">Multifunctional methyltransferase subunit TRM112-like protein</fullName>
    </recommendedName>
    <alternativeName>
        <fullName evidence="3">tRNA methyltransferase 112 homolog</fullName>
    </alternativeName>
</protein>
<proteinExistence type="inferred from homology"/>
<dbReference type="GO" id="GO:0030488">
    <property type="term" value="P:tRNA methylation"/>
    <property type="evidence" value="ECO:0007669"/>
    <property type="project" value="TreeGrafter"/>
</dbReference>
<reference evidence="4" key="1">
    <citation type="submission" date="2021-06" db="EMBL/GenBank/DDBJ databases">
        <authorList>
            <person name="Hodson N. C."/>
            <person name="Mongue J. A."/>
            <person name="Jaron S. K."/>
        </authorList>
    </citation>
    <scope>NUCLEOTIDE SEQUENCE</scope>
</reference>
<evidence type="ECO:0000313" key="5">
    <source>
        <dbReference type="Proteomes" id="UP000708208"/>
    </source>
</evidence>
<comment type="caution">
    <text evidence="4">The sequence shown here is derived from an EMBL/GenBank/DDBJ whole genome shotgun (WGS) entry which is preliminary data.</text>
</comment>
<dbReference type="PANTHER" id="PTHR12773">
    <property type="entry name" value="UPF0315 PROTEIN-RELATED"/>
    <property type="match status" value="1"/>
</dbReference>
<dbReference type="Pfam" id="PF03966">
    <property type="entry name" value="Trm112p"/>
    <property type="match status" value="1"/>
</dbReference>
<evidence type="ECO:0000256" key="3">
    <source>
        <dbReference type="ARBA" id="ARBA00030516"/>
    </source>
</evidence>
<name>A0A8J2LRC7_9HEXA</name>
<dbReference type="EMBL" id="CAJVCH010571120">
    <property type="protein sequence ID" value="CAG7836663.1"/>
    <property type="molecule type" value="Genomic_DNA"/>
</dbReference>
<dbReference type="PANTHER" id="PTHR12773:SF0">
    <property type="entry name" value="MULTIFUNCTIONAL METHYLTRANSFERASE SUBUNIT TRM112-LIKE PROTEIN"/>
    <property type="match status" value="1"/>
</dbReference>